<sequence length="395" mass="43311">MHYRKLRLLSPHKFFSLLFALLLTAALTGCEKQETPKVVSAPPSVSVFTIAAQEIGTYREYVARTEASKQTDIIARVEGELVERHFQEGDYVDEGQLLLNINPIEFRSTVAEAEATLNSRIIEVESAERDLKRGREIAGEGFISAADLDRLESRASQAKAGVEAAKAALAKARLDLEYTEIRAPFAGRIGRLAYDIGSYVGPSSGVLAELTAIDPIFVNFQIEEVDYINYVQHHQDEATGIKDPPFDLTVALPNGTRLDVKGKLNFSDTKINQGTGTVDLRAEFPNPNGLAVPGMFVTLIVESQVKDSQPIVPQMAVQNSQQGYFVLVVNEQNEVATRIVTLGRRVHAMWVVESGLEANERVIIEGLQKVRPGTVVVPVEKKVDPITGAVSEINS</sequence>
<keyword evidence="4" id="KW-0732">Signal</keyword>
<protein>
    <submittedName>
        <fullName evidence="9">Efflux RND transporter periplasmic adaptor subunit</fullName>
    </submittedName>
</protein>
<dbReference type="GO" id="GO:0046677">
    <property type="term" value="P:response to antibiotic"/>
    <property type="evidence" value="ECO:0007669"/>
    <property type="project" value="TreeGrafter"/>
</dbReference>
<feature type="coiled-coil region" evidence="3">
    <location>
        <begin position="110"/>
        <end position="168"/>
    </location>
</feature>
<evidence type="ECO:0000256" key="1">
    <source>
        <dbReference type="ARBA" id="ARBA00004519"/>
    </source>
</evidence>
<dbReference type="Pfam" id="PF25944">
    <property type="entry name" value="Beta-barrel_RND"/>
    <property type="match status" value="1"/>
</dbReference>
<evidence type="ECO:0000313" key="10">
    <source>
        <dbReference type="Proteomes" id="UP000256561"/>
    </source>
</evidence>
<comment type="similarity">
    <text evidence="2">Belongs to the membrane fusion protein (MFP) (TC 8.A.1) family.</text>
</comment>
<evidence type="ECO:0000259" key="8">
    <source>
        <dbReference type="Pfam" id="PF25967"/>
    </source>
</evidence>
<dbReference type="RefSeq" id="WP_115591549.1">
    <property type="nucleotide sequence ID" value="NZ_QRHA01000001.1"/>
</dbReference>
<proteinExistence type="inferred from homology"/>
<keyword evidence="10" id="KW-1185">Reference proteome</keyword>
<dbReference type="AlphaFoldDB" id="A0A3D8MEG0"/>
<evidence type="ECO:0000259" key="7">
    <source>
        <dbReference type="Pfam" id="PF25944"/>
    </source>
</evidence>
<dbReference type="Proteomes" id="UP000256561">
    <property type="component" value="Unassembled WGS sequence"/>
</dbReference>
<dbReference type="FunFam" id="2.40.420.20:FF:000001">
    <property type="entry name" value="Efflux RND transporter periplasmic adaptor subunit"/>
    <property type="match status" value="1"/>
</dbReference>
<dbReference type="Pfam" id="PF25876">
    <property type="entry name" value="HH_MFP_RND"/>
    <property type="match status" value="1"/>
</dbReference>
<evidence type="ECO:0000256" key="4">
    <source>
        <dbReference type="SAM" id="SignalP"/>
    </source>
</evidence>
<feature type="domain" description="Multidrug resistance protein MdtA-like C-terminal permuted SH3" evidence="8">
    <location>
        <begin position="311"/>
        <end position="369"/>
    </location>
</feature>
<dbReference type="Gene3D" id="2.40.420.20">
    <property type="match status" value="1"/>
</dbReference>
<name>A0A3D8MEG0_9ALTE</name>
<keyword evidence="3" id="KW-0175">Coiled coil</keyword>
<feature type="domain" description="Multidrug resistance protein MdtA-like alpha-helical hairpin" evidence="5">
    <location>
        <begin position="110"/>
        <end position="179"/>
    </location>
</feature>
<dbReference type="Gene3D" id="2.40.50.100">
    <property type="match status" value="1"/>
</dbReference>
<dbReference type="InterPro" id="IPR058625">
    <property type="entry name" value="MdtA-like_BSH"/>
</dbReference>
<accession>A0A3D8MEG0</accession>
<feature type="signal peptide" evidence="4">
    <location>
        <begin position="1"/>
        <end position="25"/>
    </location>
</feature>
<feature type="chain" id="PRO_5017790727" evidence="4">
    <location>
        <begin position="26"/>
        <end position="395"/>
    </location>
</feature>
<dbReference type="NCBIfam" id="TIGR01730">
    <property type="entry name" value="RND_mfp"/>
    <property type="match status" value="1"/>
</dbReference>
<gene>
    <name evidence="9" type="ORF">DXV75_02030</name>
</gene>
<dbReference type="InterPro" id="IPR058624">
    <property type="entry name" value="MdtA-like_HH"/>
</dbReference>
<dbReference type="PANTHER" id="PTHR30158">
    <property type="entry name" value="ACRA/E-RELATED COMPONENT OF DRUG EFFLUX TRANSPORTER"/>
    <property type="match status" value="1"/>
</dbReference>
<feature type="domain" description="Multidrug resistance protein MdtA-like beta-barrel" evidence="7">
    <location>
        <begin position="215"/>
        <end position="302"/>
    </location>
</feature>
<dbReference type="InterPro" id="IPR006143">
    <property type="entry name" value="RND_pump_MFP"/>
</dbReference>
<dbReference type="Pfam" id="PF25917">
    <property type="entry name" value="BSH_RND"/>
    <property type="match status" value="1"/>
</dbReference>
<organism evidence="9 10">
    <name type="scientific">Alteromonas aestuariivivens</name>
    <dbReference type="NCBI Taxonomy" id="1938339"/>
    <lineage>
        <taxon>Bacteria</taxon>
        <taxon>Pseudomonadati</taxon>
        <taxon>Pseudomonadota</taxon>
        <taxon>Gammaproteobacteria</taxon>
        <taxon>Alteromonadales</taxon>
        <taxon>Alteromonadaceae</taxon>
        <taxon>Alteromonas/Salinimonas group</taxon>
        <taxon>Alteromonas</taxon>
    </lineage>
</organism>
<dbReference type="EMBL" id="QRHA01000001">
    <property type="protein sequence ID" value="RDV29259.1"/>
    <property type="molecule type" value="Genomic_DNA"/>
</dbReference>
<evidence type="ECO:0000256" key="3">
    <source>
        <dbReference type="SAM" id="Coils"/>
    </source>
</evidence>
<dbReference type="Pfam" id="PF25967">
    <property type="entry name" value="RND-MFP_C"/>
    <property type="match status" value="1"/>
</dbReference>
<dbReference type="SUPFAM" id="SSF111369">
    <property type="entry name" value="HlyD-like secretion proteins"/>
    <property type="match status" value="1"/>
</dbReference>
<comment type="caution">
    <text evidence="9">The sequence shown here is derived from an EMBL/GenBank/DDBJ whole genome shotgun (WGS) entry which is preliminary data.</text>
</comment>
<dbReference type="GO" id="GO:0005886">
    <property type="term" value="C:plasma membrane"/>
    <property type="evidence" value="ECO:0007669"/>
    <property type="project" value="UniProtKB-SubCell"/>
</dbReference>
<dbReference type="InterPro" id="IPR058627">
    <property type="entry name" value="MdtA-like_C"/>
</dbReference>
<evidence type="ECO:0000259" key="6">
    <source>
        <dbReference type="Pfam" id="PF25917"/>
    </source>
</evidence>
<reference evidence="10" key="1">
    <citation type="submission" date="2018-08" db="EMBL/GenBank/DDBJ databases">
        <authorList>
            <person name="Zhang J."/>
            <person name="Du Z.-J."/>
        </authorList>
    </citation>
    <scope>NUCLEOTIDE SEQUENCE [LARGE SCALE GENOMIC DNA]</scope>
    <source>
        <strain evidence="10">KCTC 52655</strain>
    </source>
</reference>
<dbReference type="InterPro" id="IPR058626">
    <property type="entry name" value="MdtA-like_b-barrel"/>
</dbReference>
<evidence type="ECO:0000256" key="2">
    <source>
        <dbReference type="ARBA" id="ARBA00009477"/>
    </source>
</evidence>
<comment type="subcellular location">
    <subcellularLocation>
        <location evidence="1">Cell inner membrane</location>
        <topology evidence="1">Lipid-anchor</topology>
    </subcellularLocation>
</comment>
<evidence type="ECO:0000313" key="9">
    <source>
        <dbReference type="EMBL" id="RDV29259.1"/>
    </source>
</evidence>
<dbReference type="OrthoDB" id="9816569at2"/>
<feature type="domain" description="Multidrug resistance protein MdtA-like barrel-sandwich hybrid" evidence="6">
    <location>
        <begin position="70"/>
        <end position="200"/>
    </location>
</feature>
<dbReference type="GO" id="GO:0022857">
    <property type="term" value="F:transmembrane transporter activity"/>
    <property type="evidence" value="ECO:0007669"/>
    <property type="project" value="InterPro"/>
</dbReference>
<dbReference type="Gene3D" id="2.40.30.170">
    <property type="match status" value="1"/>
</dbReference>
<dbReference type="Gene3D" id="1.10.287.470">
    <property type="entry name" value="Helix hairpin bin"/>
    <property type="match status" value="1"/>
</dbReference>
<dbReference type="PROSITE" id="PS51257">
    <property type="entry name" value="PROKAR_LIPOPROTEIN"/>
    <property type="match status" value="1"/>
</dbReference>
<evidence type="ECO:0000259" key="5">
    <source>
        <dbReference type="Pfam" id="PF25876"/>
    </source>
</evidence>